<keyword evidence="3" id="KW-1185">Reference proteome</keyword>
<feature type="region of interest" description="Disordered" evidence="1">
    <location>
        <begin position="28"/>
        <end position="55"/>
    </location>
</feature>
<dbReference type="PANTHER" id="PTHR38386">
    <property type="entry name" value="OS05G0426900 PROTEIN"/>
    <property type="match status" value="1"/>
</dbReference>
<dbReference type="AlphaFoldDB" id="A0A9Q1M760"/>
<feature type="compositionally biased region" description="Basic and acidic residues" evidence="1">
    <location>
        <begin position="33"/>
        <end position="50"/>
    </location>
</feature>
<comment type="caution">
    <text evidence="2">The sequence shown here is derived from an EMBL/GenBank/DDBJ whole genome shotgun (WGS) entry which is preliminary data.</text>
</comment>
<dbReference type="Proteomes" id="UP001152561">
    <property type="component" value="Unassembled WGS sequence"/>
</dbReference>
<proteinExistence type="predicted"/>
<name>A0A9Q1M760_9SOLA</name>
<dbReference type="PANTHER" id="PTHR38386:SF8">
    <property type="match status" value="1"/>
</dbReference>
<evidence type="ECO:0000256" key="1">
    <source>
        <dbReference type="SAM" id="MobiDB-lite"/>
    </source>
</evidence>
<dbReference type="OrthoDB" id="10558397at2759"/>
<gene>
    <name evidence="2" type="ORF">K7X08_000543</name>
</gene>
<evidence type="ECO:0000313" key="3">
    <source>
        <dbReference type="Proteomes" id="UP001152561"/>
    </source>
</evidence>
<organism evidence="2 3">
    <name type="scientific">Anisodus acutangulus</name>
    <dbReference type="NCBI Taxonomy" id="402998"/>
    <lineage>
        <taxon>Eukaryota</taxon>
        <taxon>Viridiplantae</taxon>
        <taxon>Streptophyta</taxon>
        <taxon>Embryophyta</taxon>
        <taxon>Tracheophyta</taxon>
        <taxon>Spermatophyta</taxon>
        <taxon>Magnoliopsida</taxon>
        <taxon>eudicotyledons</taxon>
        <taxon>Gunneridae</taxon>
        <taxon>Pentapetalae</taxon>
        <taxon>asterids</taxon>
        <taxon>lamiids</taxon>
        <taxon>Solanales</taxon>
        <taxon>Solanaceae</taxon>
        <taxon>Solanoideae</taxon>
        <taxon>Hyoscyameae</taxon>
        <taxon>Anisodus</taxon>
    </lineage>
</organism>
<accession>A0A9Q1M760</accession>
<sequence>MNRYSRINNSKSKSVAIDFSDHLSLPIPKVSKHHDEKYNKNESSEKSIHEEEGDGEMFGVILSRSQSVSSYKLMVEKERRSSSMKRSLSVSSAYCRIHQNDEEETDKLNVMHRKKEKGKIFRACMRLLRF</sequence>
<dbReference type="EMBL" id="JAJAGQ010000010">
    <property type="protein sequence ID" value="KAJ8551173.1"/>
    <property type="molecule type" value="Genomic_DNA"/>
</dbReference>
<reference evidence="3" key="1">
    <citation type="journal article" date="2023" name="Proc. Natl. Acad. Sci. U.S.A.">
        <title>Genomic and structural basis for evolution of tropane alkaloid biosynthesis.</title>
        <authorList>
            <person name="Wanga Y.-J."/>
            <person name="Taina T."/>
            <person name="Yua J.-Y."/>
            <person name="Lia J."/>
            <person name="Xua B."/>
            <person name="Chenc J."/>
            <person name="D'Auriad J.C."/>
            <person name="Huanga J.-P."/>
            <person name="Huanga S.-X."/>
        </authorList>
    </citation>
    <scope>NUCLEOTIDE SEQUENCE [LARGE SCALE GENOMIC DNA]</scope>
    <source>
        <strain evidence="3">cv. KIB-2019</strain>
    </source>
</reference>
<protein>
    <submittedName>
        <fullName evidence="2">Uncharacterized protein</fullName>
    </submittedName>
</protein>
<evidence type="ECO:0000313" key="2">
    <source>
        <dbReference type="EMBL" id="KAJ8551173.1"/>
    </source>
</evidence>